<dbReference type="Pfam" id="PF03702">
    <property type="entry name" value="AnmK"/>
    <property type="match status" value="2"/>
</dbReference>
<dbReference type="GO" id="GO:0005524">
    <property type="term" value="F:ATP binding"/>
    <property type="evidence" value="ECO:0007669"/>
    <property type="project" value="InterPro"/>
</dbReference>
<dbReference type="Gene3D" id="3.30.420.40">
    <property type="match status" value="2"/>
</dbReference>
<comment type="caution">
    <text evidence="1">The sequence shown here is derived from an EMBL/GenBank/DDBJ whole genome shotgun (WGS) entry which is preliminary data.</text>
</comment>
<evidence type="ECO:0000313" key="2">
    <source>
        <dbReference type="Proteomes" id="UP000238322"/>
    </source>
</evidence>
<dbReference type="AlphaFoldDB" id="A0A2S8FE24"/>
<organism evidence="1 2">
    <name type="scientific">Blastopirellula marina</name>
    <dbReference type="NCBI Taxonomy" id="124"/>
    <lineage>
        <taxon>Bacteria</taxon>
        <taxon>Pseudomonadati</taxon>
        <taxon>Planctomycetota</taxon>
        <taxon>Planctomycetia</taxon>
        <taxon>Pirellulales</taxon>
        <taxon>Pirellulaceae</taxon>
        <taxon>Blastopirellula</taxon>
    </lineage>
</organism>
<name>A0A2S8FE24_9BACT</name>
<gene>
    <name evidence="1" type="ORF">C5Y83_23935</name>
</gene>
<protein>
    <submittedName>
        <fullName evidence="1">Uncharacterized protein</fullName>
    </submittedName>
</protein>
<dbReference type="GO" id="GO:0016773">
    <property type="term" value="F:phosphotransferase activity, alcohol group as acceptor"/>
    <property type="evidence" value="ECO:0007669"/>
    <property type="project" value="InterPro"/>
</dbReference>
<dbReference type="PANTHER" id="PTHR30605:SF0">
    <property type="entry name" value="ANHYDRO-N-ACETYLMURAMIC ACID KINASE"/>
    <property type="match status" value="1"/>
</dbReference>
<sequence length="416" mass="44882">MPPNTLGFSSFADHARRYFVGTAMTPCLRFTSGAILKVDGRGLNAGFELIQQLNVRTPPDVRALLEQGGAGLAAGSQLPGMASRLVAELQVVNVERLLNSCGVSAEKVSAIGQRGPVVGREYWKQTGASLTIGDPAILAEATGVTVIDHFEQRDVVKGGTARGIDVLPMWLLLTKAVDSYSARPTVVVRLDQAIELFYLPARRKNRHVPALAYRNIGPGFALLQKLQELCDNKYDQTQSLGASLTRIMEEEKASEVSTDSADQMNRLIESITNQLPELLASSVTLNQAMEVYWAELIHGQILEHFPTTPEFAEIVILGRGARREALVKRLSEKFAGIPLSTEVSRGWISGATGASIAAIFAAMHVDQVSGNLPDLTGATAARVLGRITPGNPANWRGLLTQMEVASHQTVPLREAV</sequence>
<dbReference type="GO" id="GO:0006040">
    <property type="term" value="P:amino sugar metabolic process"/>
    <property type="evidence" value="ECO:0007669"/>
    <property type="project" value="InterPro"/>
</dbReference>
<accession>A0A2S8FE24</accession>
<evidence type="ECO:0000313" key="1">
    <source>
        <dbReference type="EMBL" id="PQO30418.1"/>
    </source>
</evidence>
<dbReference type="Proteomes" id="UP000238322">
    <property type="component" value="Unassembled WGS sequence"/>
</dbReference>
<dbReference type="PANTHER" id="PTHR30605">
    <property type="entry name" value="ANHYDRO-N-ACETYLMURAMIC ACID KINASE"/>
    <property type="match status" value="1"/>
</dbReference>
<reference evidence="1 2" key="1">
    <citation type="submission" date="2018-02" db="EMBL/GenBank/DDBJ databases">
        <title>Comparative genomes isolates from brazilian mangrove.</title>
        <authorList>
            <person name="Araujo J.E."/>
            <person name="Taketani R.G."/>
            <person name="Silva M.C.P."/>
            <person name="Loureco M.V."/>
            <person name="Andreote F.D."/>
        </authorList>
    </citation>
    <scope>NUCLEOTIDE SEQUENCE [LARGE SCALE GENOMIC DNA]</scope>
    <source>
        <strain evidence="1 2">Hex-1 MGV</strain>
    </source>
</reference>
<proteinExistence type="predicted"/>
<dbReference type="GO" id="GO:0009254">
    <property type="term" value="P:peptidoglycan turnover"/>
    <property type="evidence" value="ECO:0007669"/>
    <property type="project" value="InterPro"/>
</dbReference>
<dbReference type="EMBL" id="PUHY01000014">
    <property type="protein sequence ID" value="PQO30418.1"/>
    <property type="molecule type" value="Genomic_DNA"/>
</dbReference>
<dbReference type="InterPro" id="IPR005338">
    <property type="entry name" value="Anhydro_N_Ac-Mur_kinase"/>
</dbReference>